<name>A0A9D1PG67_9FIRM</name>
<feature type="transmembrane region" description="Helical" evidence="1">
    <location>
        <begin position="12"/>
        <end position="33"/>
    </location>
</feature>
<evidence type="ECO:0000313" key="3">
    <source>
        <dbReference type="Proteomes" id="UP000886814"/>
    </source>
</evidence>
<feature type="transmembrane region" description="Helical" evidence="1">
    <location>
        <begin position="82"/>
        <end position="104"/>
    </location>
</feature>
<dbReference type="AlphaFoldDB" id="A0A9D1PG67"/>
<accession>A0A9D1PG67</accession>
<feature type="transmembrane region" description="Helical" evidence="1">
    <location>
        <begin position="181"/>
        <end position="206"/>
    </location>
</feature>
<reference evidence="2" key="2">
    <citation type="submission" date="2021-04" db="EMBL/GenBank/DDBJ databases">
        <authorList>
            <person name="Gilroy R."/>
        </authorList>
    </citation>
    <scope>NUCLEOTIDE SEQUENCE</scope>
    <source>
        <strain evidence="2">CHK195-9823</strain>
    </source>
</reference>
<dbReference type="PANTHER" id="PTHR41309">
    <property type="entry name" value="MEMBRANE PROTEIN-RELATED"/>
    <property type="match status" value="1"/>
</dbReference>
<comment type="caution">
    <text evidence="2">The sequence shown here is derived from an EMBL/GenBank/DDBJ whole genome shotgun (WGS) entry which is preliminary data.</text>
</comment>
<reference evidence="2" key="1">
    <citation type="journal article" date="2021" name="PeerJ">
        <title>Extensive microbial diversity within the chicken gut microbiome revealed by metagenomics and culture.</title>
        <authorList>
            <person name="Gilroy R."/>
            <person name="Ravi A."/>
            <person name="Getino M."/>
            <person name="Pursley I."/>
            <person name="Horton D.L."/>
            <person name="Alikhan N.F."/>
            <person name="Baker D."/>
            <person name="Gharbi K."/>
            <person name="Hall N."/>
            <person name="Watson M."/>
            <person name="Adriaenssens E.M."/>
            <person name="Foster-Nyarko E."/>
            <person name="Jarju S."/>
            <person name="Secka A."/>
            <person name="Antonio M."/>
            <person name="Oren A."/>
            <person name="Chaudhuri R.R."/>
            <person name="La Ragione R."/>
            <person name="Hildebrand F."/>
            <person name="Pallen M.J."/>
        </authorList>
    </citation>
    <scope>NUCLEOTIDE SEQUENCE</scope>
    <source>
        <strain evidence="2">CHK195-9823</strain>
    </source>
</reference>
<protein>
    <submittedName>
        <fullName evidence="2">ABC-2 transporter permease</fullName>
    </submittedName>
</protein>
<dbReference type="Proteomes" id="UP000886814">
    <property type="component" value="Unassembled WGS sequence"/>
</dbReference>
<proteinExistence type="predicted"/>
<feature type="transmembrane region" description="Helical" evidence="1">
    <location>
        <begin position="149"/>
        <end position="169"/>
    </location>
</feature>
<evidence type="ECO:0000256" key="1">
    <source>
        <dbReference type="SAM" id="Phobius"/>
    </source>
</evidence>
<keyword evidence="1" id="KW-1133">Transmembrane helix</keyword>
<sequence length="212" mass="24297">MLLSLVKKDFILVKKYALFMAAFCFLLPVFFLSRLPESAGSLTFFISVVYTIFLLLQYVFLKEYQSPKAALLLCASPYPRRLMVLGKYVFCLVLYAASSLIYWINTQIFPELGRFHWEMAVLIFFMVTIFYSLYIPLEYRLGFESTKVITMFIIMACPFAAPFILQKGAVIQRYIGLLPPMLFYGALLFVSLAALVISACLSVCFYEHADLS</sequence>
<organism evidence="2 3">
    <name type="scientific">Candidatus Blautia stercorigallinarum</name>
    <dbReference type="NCBI Taxonomy" id="2838501"/>
    <lineage>
        <taxon>Bacteria</taxon>
        <taxon>Bacillati</taxon>
        <taxon>Bacillota</taxon>
        <taxon>Clostridia</taxon>
        <taxon>Lachnospirales</taxon>
        <taxon>Lachnospiraceae</taxon>
        <taxon>Blautia</taxon>
    </lineage>
</organism>
<keyword evidence="1" id="KW-0472">Membrane</keyword>
<feature type="transmembrane region" description="Helical" evidence="1">
    <location>
        <begin position="116"/>
        <end position="137"/>
    </location>
</feature>
<dbReference type="InterPro" id="IPR025699">
    <property type="entry name" value="ABC2_memb-like"/>
</dbReference>
<gene>
    <name evidence="2" type="ORF">H9747_14120</name>
</gene>
<dbReference type="PANTHER" id="PTHR41309:SF2">
    <property type="entry name" value="MEMBRANE PROTEIN"/>
    <property type="match status" value="1"/>
</dbReference>
<dbReference type="EMBL" id="DXIQ01000098">
    <property type="protein sequence ID" value="HIV40105.1"/>
    <property type="molecule type" value="Genomic_DNA"/>
</dbReference>
<evidence type="ECO:0000313" key="2">
    <source>
        <dbReference type="EMBL" id="HIV40105.1"/>
    </source>
</evidence>
<keyword evidence="1" id="KW-0812">Transmembrane</keyword>
<feature type="transmembrane region" description="Helical" evidence="1">
    <location>
        <begin position="39"/>
        <end position="61"/>
    </location>
</feature>
<dbReference type="Pfam" id="PF13346">
    <property type="entry name" value="ABC2_membrane_5"/>
    <property type="match status" value="1"/>
</dbReference>